<protein>
    <submittedName>
        <fullName evidence="1">Uncharacterized protein</fullName>
    </submittedName>
</protein>
<gene>
    <name evidence="1" type="ORF">FMM05_20265</name>
</gene>
<comment type="caution">
    <text evidence="1">The sequence shown here is derived from an EMBL/GenBank/DDBJ whole genome shotgun (WGS) entry which is preliminary data.</text>
</comment>
<dbReference type="EMBL" id="VJVZ01000019">
    <property type="protein sequence ID" value="TRW21487.1"/>
    <property type="molecule type" value="Genomic_DNA"/>
</dbReference>
<dbReference type="OrthoDB" id="796745at2"/>
<dbReference type="RefSeq" id="WP_143375253.1">
    <property type="nucleotide sequence ID" value="NZ_VJVZ01000019.1"/>
</dbReference>
<dbReference type="Proteomes" id="UP000320643">
    <property type="component" value="Unassembled WGS sequence"/>
</dbReference>
<keyword evidence="2" id="KW-1185">Reference proteome</keyword>
<organism evidence="1 2">
    <name type="scientific">Flavobacterium zepuense</name>
    <dbReference type="NCBI Taxonomy" id="2593302"/>
    <lineage>
        <taxon>Bacteria</taxon>
        <taxon>Pseudomonadati</taxon>
        <taxon>Bacteroidota</taxon>
        <taxon>Flavobacteriia</taxon>
        <taxon>Flavobacteriales</taxon>
        <taxon>Flavobacteriaceae</taxon>
        <taxon>Flavobacterium</taxon>
    </lineage>
</organism>
<evidence type="ECO:0000313" key="1">
    <source>
        <dbReference type="EMBL" id="TRW21487.1"/>
    </source>
</evidence>
<evidence type="ECO:0000313" key="2">
    <source>
        <dbReference type="Proteomes" id="UP000320643"/>
    </source>
</evidence>
<name>A0A552UTG9_9FLAO</name>
<accession>A0A552UTG9</accession>
<sequence length="94" mass="11230">MPVFTKMSLKYTYKWPESGATEITSSDDDDMIDIKNGYHVLNFINVFFAQKGLTSIDTFYKLEYMLNERMPVTMETRKEMTTWVLTVWNRIFYT</sequence>
<reference evidence="1 2" key="1">
    <citation type="submission" date="2019-07" db="EMBL/GenBank/DDBJ databases">
        <title>Flavobacterium sp. nov., isolated from glacier ice.</title>
        <authorList>
            <person name="Liu Q."/>
            <person name="Xin Y.-H."/>
        </authorList>
    </citation>
    <scope>NUCLEOTIDE SEQUENCE [LARGE SCALE GENOMIC DNA]</scope>
    <source>
        <strain evidence="1 2">ZT4R6</strain>
    </source>
</reference>
<dbReference type="AlphaFoldDB" id="A0A552UTG9"/>
<proteinExistence type="predicted"/>